<feature type="non-terminal residue" evidence="2">
    <location>
        <position position="59"/>
    </location>
</feature>
<reference evidence="2" key="1">
    <citation type="submission" date="2021-02" db="EMBL/GenBank/DDBJ databases">
        <authorList>
            <person name="Nowell W R."/>
        </authorList>
    </citation>
    <scope>NUCLEOTIDE SEQUENCE</scope>
</reference>
<dbReference type="Proteomes" id="UP000663866">
    <property type="component" value="Unassembled WGS sequence"/>
</dbReference>
<feature type="region of interest" description="Disordered" evidence="1">
    <location>
        <begin position="19"/>
        <end position="59"/>
    </location>
</feature>
<accession>A0A821H0B8</accession>
<name>A0A821H0B8_9BILA</name>
<gene>
    <name evidence="2" type="ORF">OVN521_LOCUS47600</name>
</gene>
<proteinExistence type="predicted"/>
<dbReference type="EMBL" id="CAJOBG010094379">
    <property type="protein sequence ID" value="CAF4677114.1"/>
    <property type="molecule type" value="Genomic_DNA"/>
</dbReference>
<comment type="caution">
    <text evidence="2">The sequence shown here is derived from an EMBL/GenBank/DDBJ whole genome shotgun (WGS) entry which is preliminary data.</text>
</comment>
<keyword evidence="3" id="KW-1185">Reference proteome</keyword>
<protein>
    <submittedName>
        <fullName evidence="2">Uncharacterized protein</fullName>
    </submittedName>
</protein>
<evidence type="ECO:0000256" key="1">
    <source>
        <dbReference type="SAM" id="MobiDB-lite"/>
    </source>
</evidence>
<evidence type="ECO:0000313" key="2">
    <source>
        <dbReference type="EMBL" id="CAF4677114.1"/>
    </source>
</evidence>
<feature type="compositionally biased region" description="Low complexity" evidence="1">
    <location>
        <begin position="23"/>
        <end position="33"/>
    </location>
</feature>
<evidence type="ECO:0000313" key="3">
    <source>
        <dbReference type="Proteomes" id="UP000663866"/>
    </source>
</evidence>
<feature type="non-terminal residue" evidence="2">
    <location>
        <position position="1"/>
    </location>
</feature>
<dbReference type="AlphaFoldDB" id="A0A821H0B8"/>
<sequence>YYFSILKSAERKSTINEANIEGQQQQQQQQTTTKRQAKSKALEAISISNNKRRIEAESD</sequence>
<organism evidence="2 3">
    <name type="scientific">Rotaria magnacalcarata</name>
    <dbReference type="NCBI Taxonomy" id="392030"/>
    <lineage>
        <taxon>Eukaryota</taxon>
        <taxon>Metazoa</taxon>
        <taxon>Spiralia</taxon>
        <taxon>Gnathifera</taxon>
        <taxon>Rotifera</taxon>
        <taxon>Eurotatoria</taxon>
        <taxon>Bdelloidea</taxon>
        <taxon>Philodinida</taxon>
        <taxon>Philodinidae</taxon>
        <taxon>Rotaria</taxon>
    </lineage>
</organism>